<keyword evidence="5" id="KW-1185">Reference proteome</keyword>
<protein>
    <recommendedName>
        <fullName evidence="3">C2H2-type domain-containing protein</fullName>
    </recommendedName>
</protein>
<dbReference type="InterPro" id="IPR013087">
    <property type="entry name" value="Znf_C2H2_type"/>
</dbReference>
<dbReference type="PROSITE" id="PS00028">
    <property type="entry name" value="ZINC_FINGER_C2H2_1"/>
    <property type="match status" value="1"/>
</dbReference>
<dbReference type="Proteomes" id="UP001153714">
    <property type="component" value="Chromosome 22"/>
</dbReference>
<reference evidence="4" key="2">
    <citation type="submission" date="2022-10" db="EMBL/GenBank/DDBJ databases">
        <authorList>
            <consortium name="ENA_rothamsted_submissions"/>
            <consortium name="culmorum"/>
            <person name="King R."/>
        </authorList>
    </citation>
    <scope>NUCLEOTIDE SEQUENCE</scope>
</reference>
<dbReference type="EMBL" id="OU893353">
    <property type="protein sequence ID" value="CAG9790573.1"/>
    <property type="molecule type" value="Genomic_DNA"/>
</dbReference>
<evidence type="ECO:0000256" key="1">
    <source>
        <dbReference type="PROSITE-ProRule" id="PRU00042"/>
    </source>
</evidence>
<dbReference type="SMART" id="SM00355">
    <property type="entry name" value="ZnF_C2H2"/>
    <property type="match status" value="3"/>
</dbReference>
<dbReference type="OrthoDB" id="7285826at2759"/>
<feature type="domain" description="C2H2-type" evidence="3">
    <location>
        <begin position="140"/>
        <end position="168"/>
    </location>
</feature>
<organism evidence="4 5">
    <name type="scientific">Diatraea saccharalis</name>
    <name type="common">sugarcane borer</name>
    <dbReference type="NCBI Taxonomy" id="40085"/>
    <lineage>
        <taxon>Eukaryota</taxon>
        <taxon>Metazoa</taxon>
        <taxon>Ecdysozoa</taxon>
        <taxon>Arthropoda</taxon>
        <taxon>Hexapoda</taxon>
        <taxon>Insecta</taxon>
        <taxon>Pterygota</taxon>
        <taxon>Neoptera</taxon>
        <taxon>Endopterygota</taxon>
        <taxon>Lepidoptera</taxon>
        <taxon>Glossata</taxon>
        <taxon>Ditrysia</taxon>
        <taxon>Pyraloidea</taxon>
        <taxon>Crambidae</taxon>
        <taxon>Crambinae</taxon>
        <taxon>Diatraea</taxon>
    </lineage>
</organism>
<reference evidence="4" key="1">
    <citation type="submission" date="2021-12" db="EMBL/GenBank/DDBJ databases">
        <authorList>
            <person name="King R."/>
        </authorList>
    </citation>
    <scope>NUCLEOTIDE SEQUENCE</scope>
</reference>
<keyword evidence="1" id="KW-0863">Zinc-finger</keyword>
<keyword evidence="1" id="KW-0479">Metal-binding</keyword>
<evidence type="ECO:0000259" key="3">
    <source>
        <dbReference type="PROSITE" id="PS50157"/>
    </source>
</evidence>
<evidence type="ECO:0000313" key="5">
    <source>
        <dbReference type="Proteomes" id="UP001153714"/>
    </source>
</evidence>
<feature type="region of interest" description="Disordered" evidence="2">
    <location>
        <begin position="100"/>
        <end position="131"/>
    </location>
</feature>
<dbReference type="AlphaFoldDB" id="A0A9N9R733"/>
<sequence>MDNYDKSTGIHFEEVPTVKEELIDDKSPQDILIPSIQTSSNTITDIRKSCSELKIKPLCVSLEDCSERLDRSPCYCKQCMILFRTRNALRAHKMSSHSSLVAEQDQEASIDGKSPVPLNNTLPNEDRSSESLPIPKSVLFKCNKCHKHFVFCINLIRHSRHANYGNCAKIGSWQCAVCNRRFKRQSNVVRWLHELQHQHTTEFIVYELYPNMYPQVLYEEQVFYKHYKLGCSPTMSVEYRSICELDEDTDLPEFPESDPSTLKEMPETQNIETGKVPFYYCRVCN</sequence>
<name>A0A9N9R733_9NEOP</name>
<dbReference type="PROSITE" id="PS50157">
    <property type="entry name" value="ZINC_FINGER_C2H2_2"/>
    <property type="match status" value="1"/>
</dbReference>
<dbReference type="GO" id="GO:0008270">
    <property type="term" value="F:zinc ion binding"/>
    <property type="evidence" value="ECO:0007669"/>
    <property type="project" value="UniProtKB-KW"/>
</dbReference>
<evidence type="ECO:0000256" key="2">
    <source>
        <dbReference type="SAM" id="MobiDB-lite"/>
    </source>
</evidence>
<proteinExistence type="predicted"/>
<keyword evidence="1" id="KW-0862">Zinc</keyword>
<accession>A0A9N9R733</accession>
<gene>
    <name evidence="4" type="ORF">DIATSA_LOCUS8238</name>
</gene>
<evidence type="ECO:0000313" key="4">
    <source>
        <dbReference type="EMBL" id="CAG9790573.1"/>
    </source>
</evidence>